<name>A0A4R0NDC7_9SPHI</name>
<evidence type="ECO:0000313" key="2">
    <source>
        <dbReference type="Proteomes" id="UP000291117"/>
    </source>
</evidence>
<dbReference type="RefSeq" id="WP_131608066.1">
    <property type="nucleotide sequence ID" value="NZ_SJSM01000003.1"/>
</dbReference>
<reference evidence="1 2" key="1">
    <citation type="submission" date="2019-02" db="EMBL/GenBank/DDBJ databases">
        <title>Pedobacter sp. RP-3-8 sp. nov., isolated from Arctic soil.</title>
        <authorList>
            <person name="Dahal R.H."/>
        </authorList>
    </citation>
    <scope>NUCLEOTIDE SEQUENCE [LARGE SCALE GENOMIC DNA]</scope>
    <source>
        <strain evidence="1 2">RP-3-8</strain>
    </source>
</reference>
<evidence type="ECO:0008006" key="3">
    <source>
        <dbReference type="Google" id="ProtNLM"/>
    </source>
</evidence>
<accession>A0A4R0NDC7</accession>
<dbReference type="Proteomes" id="UP000291117">
    <property type="component" value="Unassembled WGS sequence"/>
</dbReference>
<evidence type="ECO:0000313" key="1">
    <source>
        <dbReference type="EMBL" id="TCC97707.1"/>
    </source>
</evidence>
<organism evidence="1 2">
    <name type="scientific">Pedobacter hiemivivus</name>
    <dbReference type="NCBI Taxonomy" id="2530454"/>
    <lineage>
        <taxon>Bacteria</taxon>
        <taxon>Pseudomonadati</taxon>
        <taxon>Bacteroidota</taxon>
        <taxon>Sphingobacteriia</taxon>
        <taxon>Sphingobacteriales</taxon>
        <taxon>Sphingobacteriaceae</taxon>
        <taxon>Pedobacter</taxon>
    </lineage>
</organism>
<dbReference type="EMBL" id="SJSM01000003">
    <property type="protein sequence ID" value="TCC97707.1"/>
    <property type="molecule type" value="Genomic_DNA"/>
</dbReference>
<gene>
    <name evidence="1" type="ORF">EZ444_07265</name>
</gene>
<keyword evidence="2" id="KW-1185">Reference proteome</keyword>
<proteinExistence type="predicted"/>
<dbReference type="AlphaFoldDB" id="A0A4R0NDC7"/>
<dbReference type="OrthoDB" id="2086634at2"/>
<comment type="caution">
    <text evidence="1">The sequence shown here is derived from an EMBL/GenBank/DDBJ whole genome shotgun (WGS) entry which is preliminary data.</text>
</comment>
<protein>
    <recommendedName>
        <fullName evidence="3">DUF4279 domain-containing protein</fullName>
    </recommendedName>
</protein>
<sequence length="111" mass="12743">MGTAYEIRINCNEQGKKNIEGILGVSSDDSSMGWSLTIEESSPQFLDALNVFTDLISSNLQKLNKIGIKTDMITFWYLYEYEQQCNMEFWPDITKRIGELGIVLCISCWEK</sequence>